<comment type="caution">
    <text evidence="1">The sequence shown here is derived from an EMBL/GenBank/DDBJ whole genome shotgun (WGS) entry which is preliminary data.</text>
</comment>
<reference evidence="1" key="1">
    <citation type="submission" date="2024-02" db="EMBL/GenBank/DDBJ databases">
        <title>Draft genome sequence of new strains in genus Ureaplasma.</title>
        <authorList>
            <person name="Nakajima Y."/>
            <person name="Segawa T."/>
        </authorList>
    </citation>
    <scope>NUCLEOTIDE SEQUENCE [LARGE SCALE GENOMIC DNA]</scope>
    <source>
        <strain evidence="1">OM1</strain>
    </source>
</reference>
<keyword evidence="2" id="KW-1185">Reference proteome</keyword>
<gene>
    <name evidence="1" type="ORF">UREOM_4610</name>
</gene>
<protein>
    <recommendedName>
        <fullName evidence="3">Asp23/Gls24 family envelope stress response protein</fullName>
    </recommendedName>
</protein>
<evidence type="ECO:0000313" key="2">
    <source>
        <dbReference type="Proteomes" id="UP001449582"/>
    </source>
</evidence>
<proteinExistence type="predicted"/>
<dbReference type="Proteomes" id="UP001449582">
    <property type="component" value="Unassembled WGS sequence"/>
</dbReference>
<sequence>MKATRFNNSIIINLITTTANTVPGVSKVEVNEEGIDLESNVITVEAWLSDNVLNVKSAAQDLQKTIYYNLSQQLDNLDLSINIQIHI</sequence>
<dbReference type="RefSeq" id="WP_353289911.1">
    <property type="nucleotide sequence ID" value="NZ_BAABQM010000003.1"/>
</dbReference>
<evidence type="ECO:0000313" key="1">
    <source>
        <dbReference type="EMBL" id="GAA5414750.1"/>
    </source>
</evidence>
<dbReference type="EMBL" id="BAABQM010000003">
    <property type="protein sequence ID" value="GAA5414750.1"/>
    <property type="molecule type" value="Genomic_DNA"/>
</dbReference>
<accession>A0ABP9U6T9</accession>
<evidence type="ECO:0008006" key="3">
    <source>
        <dbReference type="Google" id="ProtNLM"/>
    </source>
</evidence>
<organism evidence="1 2">
    <name type="scientific">Ureaplasma ceti</name>
    <dbReference type="NCBI Taxonomy" id="3119530"/>
    <lineage>
        <taxon>Bacteria</taxon>
        <taxon>Bacillati</taxon>
        <taxon>Mycoplasmatota</taxon>
        <taxon>Mycoplasmoidales</taxon>
        <taxon>Mycoplasmoidaceae</taxon>
        <taxon>Ureaplasma</taxon>
    </lineage>
</organism>
<name>A0ABP9U6T9_9BACT</name>